<reference evidence="3" key="1">
    <citation type="journal article" date="2019" name="Int. J. Syst. Evol. Microbiol.">
        <title>The Global Catalogue of Microorganisms (GCM) 10K type strain sequencing project: providing services to taxonomists for standard genome sequencing and annotation.</title>
        <authorList>
            <consortium name="The Broad Institute Genomics Platform"/>
            <consortium name="The Broad Institute Genome Sequencing Center for Infectious Disease"/>
            <person name="Wu L."/>
            <person name="Ma J."/>
        </authorList>
    </citation>
    <scope>NUCLEOTIDE SEQUENCE [LARGE SCALE GENOMIC DNA]</scope>
    <source>
        <strain evidence="3">CECT 7297</strain>
    </source>
</reference>
<protein>
    <submittedName>
        <fullName evidence="2">SagB/ThcOx family dehydrogenase</fullName>
    </submittedName>
</protein>
<dbReference type="PANTHER" id="PTHR43745">
    <property type="entry name" value="NITROREDUCTASE MJ1384-RELATED"/>
    <property type="match status" value="1"/>
</dbReference>
<name>A0ABV8QE79_9GAMM</name>
<accession>A0ABV8QE79</accession>
<dbReference type="EMBL" id="JBHSDI010000001">
    <property type="protein sequence ID" value="MFC4257659.1"/>
    <property type="molecule type" value="Genomic_DNA"/>
</dbReference>
<gene>
    <name evidence="2" type="ORF">ACFOZ5_01300</name>
</gene>
<dbReference type="PANTHER" id="PTHR43745:SF2">
    <property type="entry name" value="NITROREDUCTASE MJ1384-RELATED"/>
    <property type="match status" value="1"/>
</dbReference>
<evidence type="ECO:0000313" key="3">
    <source>
        <dbReference type="Proteomes" id="UP001595798"/>
    </source>
</evidence>
<dbReference type="RefSeq" id="WP_379884897.1">
    <property type="nucleotide sequence ID" value="NZ_JBHSDI010000001.1"/>
</dbReference>
<dbReference type="InterPro" id="IPR052544">
    <property type="entry name" value="Bacteriocin_Proc_Enz"/>
</dbReference>
<evidence type="ECO:0000313" key="2">
    <source>
        <dbReference type="EMBL" id="MFC4257659.1"/>
    </source>
</evidence>
<dbReference type="Proteomes" id="UP001595798">
    <property type="component" value="Unassembled WGS sequence"/>
</dbReference>
<organism evidence="2 3">
    <name type="scientific">Marinobacter lacisalsi</name>
    <dbReference type="NCBI Taxonomy" id="475979"/>
    <lineage>
        <taxon>Bacteria</taxon>
        <taxon>Pseudomonadati</taxon>
        <taxon>Pseudomonadota</taxon>
        <taxon>Gammaproteobacteria</taxon>
        <taxon>Pseudomonadales</taxon>
        <taxon>Marinobacteraceae</taxon>
        <taxon>Marinobacter</taxon>
    </lineage>
</organism>
<keyword evidence="3" id="KW-1185">Reference proteome</keyword>
<dbReference type="InterPro" id="IPR000415">
    <property type="entry name" value="Nitroreductase-like"/>
</dbReference>
<proteinExistence type="predicted"/>
<dbReference type="CDD" id="cd02142">
    <property type="entry name" value="McbC_SagB-like_oxidoreductase"/>
    <property type="match status" value="1"/>
</dbReference>
<dbReference type="Gene3D" id="3.40.109.10">
    <property type="entry name" value="NADH Oxidase"/>
    <property type="match status" value="1"/>
</dbReference>
<sequence>MILDLPAPDTQSTHSLVACTRTRQSIRQYSMSPIPIQYLSRLLWSAQGVTRPDGKRATPSAGALYPLRIRVLVRRVEGLEPGIYDYLGDSHSLEMVGGLPSDDIIQTVGIGDQPWLVESAAVLGVVADLAGAAQHFASQPPVGERGKRYVYMETGALAQNVHLHATDLELGCVLVAGFDDIRASEVLKLSSALEPVALLCLGQAQ</sequence>
<comment type="caution">
    <text evidence="2">The sequence shown here is derived from an EMBL/GenBank/DDBJ whole genome shotgun (WGS) entry which is preliminary data.</text>
</comment>
<dbReference type="InterPro" id="IPR029479">
    <property type="entry name" value="Nitroreductase"/>
</dbReference>
<dbReference type="SUPFAM" id="SSF55469">
    <property type="entry name" value="FMN-dependent nitroreductase-like"/>
    <property type="match status" value="1"/>
</dbReference>
<evidence type="ECO:0000259" key="1">
    <source>
        <dbReference type="Pfam" id="PF00881"/>
    </source>
</evidence>
<feature type="domain" description="Nitroreductase" evidence="1">
    <location>
        <begin position="21"/>
        <end position="202"/>
    </location>
</feature>
<dbReference type="Pfam" id="PF00881">
    <property type="entry name" value="Nitroreductase"/>
    <property type="match status" value="1"/>
</dbReference>